<dbReference type="InterPro" id="IPR036322">
    <property type="entry name" value="WD40_repeat_dom_sf"/>
</dbReference>
<dbReference type="InterPro" id="IPR051179">
    <property type="entry name" value="WD_repeat_multifunction"/>
</dbReference>
<proteinExistence type="predicted"/>
<accession>A0A8J3YYG8</accession>
<keyword evidence="4" id="KW-1185">Reference proteome</keyword>
<dbReference type="PANTHER" id="PTHR19857">
    <property type="entry name" value="MITOCHONDRIAL DIVISION PROTEIN 1-RELATED"/>
    <property type="match status" value="1"/>
</dbReference>
<keyword evidence="1" id="KW-0853">WD repeat</keyword>
<reference evidence="3" key="1">
    <citation type="submission" date="2021-01" db="EMBL/GenBank/DDBJ databases">
        <title>Whole genome shotgun sequence of Virgisporangium aurantiacum NBRC 16421.</title>
        <authorList>
            <person name="Komaki H."/>
            <person name="Tamura T."/>
        </authorList>
    </citation>
    <scope>NUCLEOTIDE SEQUENCE</scope>
    <source>
        <strain evidence="3">NBRC 16421</strain>
    </source>
</reference>
<dbReference type="SMART" id="SM00320">
    <property type="entry name" value="WD40"/>
    <property type="match status" value="6"/>
</dbReference>
<dbReference type="SUPFAM" id="SSF50978">
    <property type="entry name" value="WD40 repeat-like"/>
    <property type="match status" value="1"/>
</dbReference>
<dbReference type="RefSeq" id="WP_203989244.1">
    <property type="nucleotide sequence ID" value="NZ_BOPG01000012.1"/>
</dbReference>
<dbReference type="SUPFAM" id="SSF50998">
    <property type="entry name" value="Quinoprotein alcohol dehydrogenase-like"/>
    <property type="match status" value="1"/>
</dbReference>
<organism evidence="3 4">
    <name type="scientific">Virgisporangium aurantiacum</name>
    <dbReference type="NCBI Taxonomy" id="175570"/>
    <lineage>
        <taxon>Bacteria</taxon>
        <taxon>Bacillati</taxon>
        <taxon>Actinomycetota</taxon>
        <taxon>Actinomycetes</taxon>
        <taxon>Micromonosporales</taxon>
        <taxon>Micromonosporaceae</taxon>
        <taxon>Virgisporangium</taxon>
    </lineage>
</organism>
<dbReference type="InterPro" id="IPR011047">
    <property type="entry name" value="Quinoprotein_ADH-like_sf"/>
</dbReference>
<dbReference type="Proteomes" id="UP000612585">
    <property type="component" value="Unassembled WGS sequence"/>
</dbReference>
<dbReference type="InterPro" id="IPR001680">
    <property type="entry name" value="WD40_rpt"/>
</dbReference>
<comment type="caution">
    <text evidence="3">The sequence shown here is derived from an EMBL/GenBank/DDBJ whole genome shotgun (WGS) entry which is preliminary data.</text>
</comment>
<dbReference type="AlphaFoldDB" id="A0A8J3YYG8"/>
<dbReference type="Gene3D" id="2.130.10.10">
    <property type="entry name" value="YVTN repeat-like/Quinoprotein amine dehydrogenase"/>
    <property type="match status" value="3"/>
</dbReference>
<gene>
    <name evidence="3" type="ORF">Vau01_018500</name>
</gene>
<name>A0A8J3YYG8_9ACTN</name>
<evidence type="ECO:0000256" key="1">
    <source>
        <dbReference type="ARBA" id="ARBA00022574"/>
    </source>
</evidence>
<evidence type="ECO:0008006" key="5">
    <source>
        <dbReference type="Google" id="ProtNLM"/>
    </source>
</evidence>
<protein>
    <recommendedName>
        <fullName evidence="5">WD40 repeat</fullName>
    </recommendedName>
</protein>
<sequence length="644" mass="67085">MRTVWTTEQGPDPALRHRFAADQPAAVAAAVVGGVDVVVTLVLNHEDFDCHLGGLHERRCPEPGLRIWDRATGTLIRAVPESEICDNSVGSNVLVTVAVHGHALAVVQDWARPPKVVDLETGRRIGIVAGHDDAVSVQGFAAVELVDGPALVTAGWDGILRMTGLATGRTTTVDTGERLNAVAVISLAGRPVAAAGRDGVTLWDLTEGTRVRTLALPDGQVPYQIASWPHDAIVAVLSTEGAISGWDGTTGRRLPVSLRSFPRPVTIAAATAADGRPVLAVDDGEAVNLWDVHADAPFAPPLTGPVGYAHVVADGPGTLITTSATDNAVAIWNIDRDRPPTAPAHRTNLRCLTVTAGGSLVAGGGDGTLSRWRLADGAPEPDLGQLPSRVNAVAAVTDTRGGHVLAVGGDLHGVPDSTLYHWIDDAPQEPVTLDHGAQTDFVATYSVDGETAVLTAGKGCGNAQLRQLDTGLPLGTIPHDYPPYGVAVGLWAGRPAAAVNWMFGPFVGWDLTSHSPVSTPAAANVQIGEAPHAWIETGTGPAVITVHDAQVRIHALLTGAVVHLQPRHDEPVTALAVTTHPGRPAAVAIARTDGTVSVVDPATNRETAHLTLPYPATAMAWAPEDGLLAIAYRDHIRCVEVPAL</sequence>
<evidence type="ECO:0000313" key="4">
    <source>
        <dbReference type="Proteomes" id="UP000612585"/>
    </source>
</evidence>
<dbReference type="EMBL" id="BOPG01000012">
    <property type="protein sequence ID" value="GIJ54334.1"/>
    <property type="molecule type" value="Genomic_DNA"/>
</dbReference>
<dbReference type="InterPro" id="IPR015943">
    <property type="entry name" value="WD40/YVTN_repeat-like_dom_sf"/>
</dbReference>
<dbReference type="PANTHER" id="PTHR19857:SF8">
    <property type="entry name" value="ANGIO-ASSOCIATED MIGRATORY CELL PROTEIN"/>
    <property type="match status" value="1"/>
</dbReference>
<keyword evidence="2" id="KW-0677">Repeat</keyword>
<evidence type="ECO:0000256" key="2">
    <source>
        <dbReference type="ARBA" id="ARBA00022737"/>
    </source>
</evidence>
<evidence type="ECO:0000313" key="3">
    <source>
        <dbReference type="EMBL" id="GIJ54334.1"/>
    </source>
</evidence>